<name>A0A2T0SXQ1_9PSEU</name>
<keyword evidence="3" id="KW-1185">Reference proteome</keyword>
<dbReference type="AlphaFoldDB" id="A0A2T0SXQ1"/>
<accession>A0A2T0SXQ1</accession>
<evidence type="ECO:0000313" key="3">
    <source>
        <dbReference type="Proteomes" id="UP000239494"/>
    </source>
</evidence>
<evidence type="ECO:0000313" key="2">
    <source>
        <dbReference type="EMBL" id="PRY38169.1"/>
    </source>
</evidence>
<organism evidence="2 3">
    <name type="scientific">Umezawaea tangerina</name>
    <dbReference type="NCBI Taxonomy" id="84725"/>
    <lineage>
        <taxon>Bacteria</taxon>
        <taxon>Bacillati</taxon>
        <taxon>Actinomycetota</taxon>
        <taxon>Actinomycetes</taxon>
        <taxon>Pseudonocardiales</taxon>
        <taxon>Pseudonocardiaceae</taxon>
        <taxon>Umezawaea</taxon>
    </lineage>
</organism>
<comment type="caution">
    <text evidence="2">The sequence shown here is derived from an EMBL/GenBank/DDBJ whole genome shotgun (WGS) entry which is preliminary data.</text>
</comment>
<gene>
    <name evidence="2" type="ORF">CLV43_109389</name>
</gene>
<dbReference type="OrthoDB" id="3290158at2"/>
<dbReference type="InterPro" id="IPR024726">
    <property type="entry name" value="FhuF_C"/>
</dbReference>
<sequence length="222" mass="23974">MSDYAAVLATLRQARGISPFFVLDVGRPDGTWHHGTALTDGSRALPDTLDEIGARYRTTERRVAASLFFLSYTARLLCPTVAAHVLDGAVPDVRPENLWWRYDPEQGLRVRLDEPLAGPGVVEAMTPVVDAVRRESGVAVGLLWGNAASSMAGGLRTMARTGTASARECLEKGAELFADGPLRRAGQFLDFPDEVAFLRSSCCLYYRLDGGGTCGDCPLSPR</sequence>
<dbReference type="Pfam" id="PF11575">
    <property type="entry name" value="FhuF_C"/>
    <property type="match status" value="1"/>
</dbReference>
<dbReference type="Proteomes" id="UP000239494">
    <property type="component" value="Unassembled WGS sequence"/>
</dbReference>
<protein>
    <submittedName>
        <fullName evidence="2">Ferric iron reductase protein FhuF</fullName>
    </submittedName>
</protein>
<feature type="domain" description="Ferric siderophore reductase C-terminal" evidence="1">
    <location>
        <begin position="199"/>
        <end position="219"/>
    </location>
</feature>
<evidence type="ECO:0000259" key="1">
    <source>
        <dbReference type="Pfam" id="PF11575"/>
    </source>
</evidence>
<reference evidence="2 3" key="1">
    <citation type="submission" date="2018-03" db="EMBL/GenBank/DDBJ databases">
        <title>Genomic Encyclopedia of Archaeal and Bacterial Type Strains, Phase II (KMG-II): from individual species to whole genera.</title>
        <authorList>
            <person name="Goeker M."/>
        </authorList>
    </citation>
    <scope>NUCLEOTIDE SEQUENCE [LARGE SCALE GENOMIC DNA]</scope>
    <source>
        <strain evidence="2 3">DSM 44720</strain>
    </source>
</reference>
<dbReference type="GO" id="GO:0051537">
    <property type="term" value="F:2 iron, 2 sulfur cluster binding"/>
    <property type="evidence" value="ECO:0007669"/>
    <property type="project" value="InterPro"/>
</dbReference>
<dbReference type="EMBL" id="PVTF01000009">
    <property type="protein sequence ID" value="PRY38169.1"/>
    <property type="molecule type" value="Genomic_DNA"/>
</dbReference>
<proteinExistence type="predicted"/>
<dbReference type="RefSeq" id="WP_106191225.1">
    <property type="nucleotide sequence ID" value="NZ_PVTF01000009.1"/>
</dbReference>